<evidence type="ECO:0000256" key="6">
    <source>
        <dbReference type="ARBA" id="ARBA00023212"/>
    </source>
</evidence>
<evidence type="ECO:0000313" key="9">
    <source>
        <dbReference type="EMBL" id="VDP35418.1"/>
    </source>
</evidence>
<protein>
    <submittedName>
        <fullName evidence="11">Bardet-Biedl syndrome 5-like protein</fullName>
    </submittedName>
</protein>
<keyword evidence="7" id="KW-0966">Cell projection</keyword>
<evidence type="ECO:0000256" key="1">
    <source>
        <dbReference type="ARBA" id="ARBA00004138"/>
    </source>
</evidence>
<reference evidence="11" key="1">
    <citation type="submission" date="2016-06" db="UniProtKB">
        <authorList>
            <consortium name="WormBaseParasite"/>
        </authorList>
    </citation>
    <scope>IDENTIFICATION</scope>
</reference>
<comment type="subcellular location">
    <subcellularLocation>
        <location evidence="1">Cell projection</location>
        <location evidence="1">Cilium</location>
    </subcellularLocation>
    <subcellularLocation>
        <location evidence="2">Cytoplasm</location>
        <location evidence="2">Cytoskeleton</location>
    </subcellularLocation>
</comment>
<dbReference type="AlphaFoldDB" id="A0A183K331"/>
<dbReference type="SMART" id="SM00683">
    <property type="entry name" value="DM16"/>
    <property type="match status" value="1"/>
</dbReference>
<keyword evidence="10" id="KW-1185">Reference proteome</keyword>
<evidence type="ECO:0000256" key="4">
    <source>
        <dbReference type="ARBA" id="ARBA00022490"/>
    </source>
</evidence>
<dbReference type="GO" id="GO:0036064">
    <property type="term" value="C:ciliary basal body"/>
    <property type="evidence" value="ECO:0007669"/>
    <property type="project" value="TreeGrafter"/>
</dbReference>
<evidence type="ECO:0000256" key="2">
    <source>
        <dbReference type="ARBA" id="ARBA00004245"/>
    </source>
</evidence>
<evidence type="ECO:0000259" key="8">
    <source>
        <dbReference type="SMART" id="SM00683"/>
    </source>
</evidence>
<dbReference type="EMBL" id="UZAK01033207">
    <property type="protein sequence ID" value="VDP35418.1"/>
    <property type="molecule type" value="Genomic_DNA"/>
</dbReference>
<dbReference type="InterPro" id="IPR014003">
    <property type="entry name" value="BBS5_PH"/>
</dbReference>
<evidence type="ECO:0000256" key="5">
    <source>
        <dbReference type="ARBA" id="ARBA00023069"/>
    </source>
</evidence>
<reference evidence="9 10" key="2">
    <citation type="submission" date="2018-11" db="EMBL/GenBank/DDBJ databases">
        <authorList>
            <consortium name="Pathogen Informatics"/>
        </authorList>
    </citation>
    <scope>NUCLEOTIDE SEQUENCE [LARGE SCALE GENOMIC DNA]</scope>
    <source>
        <strain evidence="9">Dakar</strain>
        <strain evidence="10">Dakar, Senegal</strain>
    </source>
</reference>
<dbReference type="GO" id="GO:0032266">
    <property type="term" value="F:phosphatidylinositol-3-phosphate binding"/>
    <property type="evidence" value="ECO:0007669"/>
    <property type="project" value="TreeGrafter"/>
</dbReference>
<evidence type="ECO:0000313" key="10">
    <source>
        <dbReference type="Proteomes" id="UP000279833"/>
    </source>
</evidence>
<comment type="similarity">
    <text evidence="3">Belongs to the BBS5 family.</text>
</comment>
<dbReference type="InterPro" id="IPR006606">
    <property type="entry name" value="BBL5"/>
</dbReference>
<name>A0A183K331_9TREM</name>
<organism evidence="11">
    <name type="scientific">Schistosoma curassoni</name>
    <dbReference type="NCBI Taxonomy" id="6186"/>
    <lineage>
        <taxon>Eukaryota</taxon>
        <taxon>Metazoa</taxon>
        <taxon>Spiralia</taxon>
        <taxon>Lophotrochozoa</taxon>
        <taxon>Platyhelminthes</taxon>
        <taxon>Trematoda</taxon>
        <taxon>Digenea</taxon>
        <taxon>Strigeidida</taxon>
        <taxon>Schistosomatoidea</taxon>
        <taxon>Schistosomatidae</taxon>
        <taxon>Schistosoma</taxon>
    </lineage>
</organism>
<dbReference type="Proteomes" id="UP000279833">
    <property type="component" value="Unassembled WGS sequence"/>
</dbReference>
<dbReference type="WBParaSite" id="SCUD_0000939601-mRNA-1">
    <property type="protein sequence ID" value="SCUD_0000939601-mRNA-1"/>
    <property type="gene ID" value="SCUD_0000939601"/>
</dbReference>
<dbReference type="STRING" id="6186.A0A183K331"/>
<dbReference type="GO" id="GO:0034464">
    <property type="term" value="C:BBSome"/>
    <property type="evidence" value="ECO:0007669"/>
    <property type="project" value="InterPro"/>
</dbReference>
<dbReference type="PANTHER" id="PTHR21351:SF0">
    <property type="entry name" value="BARDET-BIEDL SYNDROME 5 PROTEIN"/>
    <property type="match status" value="1"/>
</dbReference>
<feature type="domain" description="BBSome complex member BBS5 PH" evidence="8">
    <location>
        <begin position="30"/>
        <end position="85"/>
    </location>
</feature>
<keyword evidence="6" id="KW-0206">Cytoskeleton</keyword>
<dbReference type="GO" id="GO:0060271">
    <property type="term" value="P:cilium assembly"/>
    <property type="evidence" value="ECO:0007669"/>
    <property type="project" value="TreeGrafter"/>
</dbReference>
<sequence>MLSYSNEVLWQDREVRFDAPRCDLVFRNGEINFKLLENVEDVKGNNGDKGDLYITNLRLLWISKCVMRNSLCRINYMLLLTLLKLLALAAS</sequence>
<keyword evidence="4" id="KW-0963">Cytoplasm</keyword>
<evidence type="ECO:0000256" key="7">
    <source>
        <dbReference type="ARBA" id="ARBA00023273"/>
    </source>
</evidence>
<accession>A0A183K331</accession>
<dbReference type="Pfam" id="PF07289">
    <property type="entry name" value="BBL5"/>
    <property type="match status" value="1"/>
</dbReference>
<gene>
    <name evidence="9" type="ORF">SCUD_LOCUS9396</name>
</gene>
<proteinExistence type="inferred from homology"/>
<evidence type="ECO:0000256" key="3">
    <source>
        <dbReference type="ARBA" id="ARBA00005822"/>
    </source>
</evidence>
<keyword evidence="5" id="KW-0969">Cilium</keyword>
<dbReference type="PANTHER" id="PTHR21351">
    <property type="entry name" value="BARDET-BIEDL SYNDROME PROTEIN 5"/>
    <property type="match status" value="1"/>
</dbReference>
<evidence type="ECO:0000313" key="11">
    <source>
        <dbReference type="WBParaSite" id="SCUD_0000939601-mRNA-1"/>
    </source>
</evidence>